<dbReference type="InterPro" id="IPR001851">
    <property type="entry name" value="ABC_transp_permease"/>
</dbReference>
<feature type="transmembrane region" description="Helical" evidence="8">
    <location>
        <begin position="172"/>
        <end position="193"/>
    </location>
</feature>
<evidence type="ECO:0000313" key="10">
    <source>
        <dbReference type="Proteomes" id="UP000598271"/>
    </source>
</evidence>
<feature type="transmembrane region" description="Helical" evidence="8">
    <location>
        <begin position="104"/>
        <end position="127"/>
    </location>
</feature>
<evidence type="ECO:0000256" key="6">
    <source>
        <dbReference type="ARBA" id="ARBA00022989"/>
    </source>
</evidence>
<feature type="transmembrane region" description="Helical" evidence="8">
    <location>
        <begin position="134"/>
        <end position="152"/>
    </location>
</feature>
<dbReference type="GO" id="GO:0005886">
    <property type="term" value="C:plasma membrane"/>
    <property type="evidence" value="ECO:0007669"/>
    <property type="project" value="UniProtKB-SubCell"/>
</dbReference>
<evidence type="ECO:0000256" key="1">
    <source>
        <dbReference type="ARBA" id="ARBA00004651"/>
    </source>
</evidence>
<feature type="transmembrane region" description="Helical" evidence="8">
    <location>
        <begin position="53"/>
        <end position="73"/>
    </location>
</feature>
<evidence type="ECO:0000256" key="2">
    <source>
        <dbReference type="ARBA" id="ARBA00022448"/>
    </source>
</evidence>
<feature type="transmembrane region" description="Helical" evidence="8">
    <location>
        <begin position="224"/>
        <end position="245"/>
    </location>
</feature>
<keyword evidence="6 8" id="KW-1133">Transmembrane helix</keyword>
<evidence type="ECO:0000256" key="8">
    <source>
        <dbReference type="SAM" id="Phobius"/>
    </source>
</evidence>
<protein>
    <submittedName>
        <fullName evidence="9">Sugar transport system permease</fullName>
    </submittedName>
</protein>
<dbReference type="EMBL" id="BMXF01000001">
    <property type="protein sequence ID" value="GHB52423.1"/>
    <property type="molecule type" value="Genomic_DNA"/>
</dbReference>
<name>A0A8J3D0R5_9BACT</name>
<organism evidence="9 10">
    <name type="scientific">Persicitalea jodogahamensis</name>
    <dbReference type="NCBI Taxonomy" id="402147"/>
    <lineage>
        <taxon>Bacteria</taxon>
        <taxon>Pseudomonadati</taxon>
        <taxon>Bacteroidota</taxon>
        <taxon>Cytophagia</taxon>
        <taxon>Cytophagales</taxon>
        <taxon>Spirosomataceae</taxon>
        <taxon>Persicitalea</taxon>
    </lineage>
</organism>
<sequence length="326" mass="33418">MKQKITTTILQARNSYSTRVRSLGVFGILLAFVVICAALALTTPRFLTVGNLTIILTQVSINALLAFGVTFVIITGGIDLSLGSMVAVTGVAAALFAHPDTYPLVVPLGIALAAGVAMGGFNGLVITRSKVPPFIVTLGTMTIGRGLALILSKGRPVSNLSDTFNFIGGGQVFGIPFPIIILVVVFGLCTLLLKKTIWGRYMYAVGGNEQAARASGISVAKVKMIVYTLCGALAALAGIVLTSRITTGQPNAGQGFELDAIAAAIIGGTSTSGGSGTMTGTLIGALLIGVISNGLDLLNVTSYYQEVVMGVIIIGAVVLDGLNRKG</sequence>
<keyword evidence="4" id="KW-0997">Cell inner membrane</keyword>
<evidence type="ECO:0000256" key="4">
    <source>
        <dbReference type="ARBA" id="ARBA00022519"/>
    </source>
</evidence>
<keyword evidence="3" id="KW-1003">Cell membrane</keyword>
<feature type="transmembrane region" description="Helical" evidence="8">
    <location>
        <begin position="303"/>
        <end position="322"/>
    </location>
</feature>
<accession>A0A8J3D0R5</accession>
<feature type="transmembrane region" description="Helical" evidence="8">
    <location>
        <begin position="80"/>
        <end position="98"/>
    </location>
</feature>
<comment type="subcellular location">
    <subcellularLocation>
        <location evidence="1">Cell membrane</location>
        <topology evidence="1">Multi-pass membrane protein</topology>
    </subcellularLocation>
</comment>
<keyword evidence="7 8" id="KW-0472">Membrane</keyword>
<comment type="caution">
    <text evidence="9">The sequence shown here is derived from an EMBL/GenBank/DDBJ whole genome shotgun (WGS) entry which is preliminary data.</text>
</comment>
<keyword evidence="5 8" id="KW-0812">Transmembrane</keyword>
<keyword evidence="2" id="KW-0813">Transport</keyword>
<dbReference type="PANTHER" id="PTHR32196:SF21">
    <property type="entry name" value="ABC TRANSPORTER PERMEASE PROTEIN YPHD-RELATED"/>
    <property type="match status" value="1"/>
</dbReference>
<dbReference type="PANTHER" id="PTHR32196">
    <property type="entry name" value="ABC TRANSPORTER PERMEASE PROTEIN YPHD-RELATED-RELATED"/>
    <property type="match status" value="1"/>
</dbReference>
<evidence type="ECO:0000256" key="7">
    <source>
        <dbReference type="ARBA" id="ARBA00023136"/>
    </source>
</evidence>
<proteinExistence type="predicted"/>
<dbReference type="Proteomes" id="UP000598271">
    <property type="component" value="Unassembled WGS sequence"/>
</dbReference>
<dbReference type="AlphaFoldDB" id="A0A8J3D0R5"/>
<evidence type="ECO:0000256" key="3">
    <source>
        <dbReference type="ARBA" id="ARBA00022475"/>
    </source>
</evidence>
<feature type="transmembrane region" description="Helical" evidence="8">
    <location>
        <begin position="20"/>
        <end position="41"/>
    </location>
</feature>
<evidence type="ECO:0000256" key="5">
    <source>
        <dbReference type="ARBA" id="ARBA00022692"/>
    </source>
</evidence>
<keyword evidence="10" id="KW-1185">Reference proteome</keyword>
<dbReference type="RefSeq" id="WP_189562404.1">
    <property type="nucleotide sequence ID" value="NZ_BMXF01000001.1"/>
</dbReference>
<gene>
    <name evidence="9" type="ORF">GCM10007390_01330</name>
</gene>
<keyword evidence="9" id="KW-0762">Sugar transport</keyword>
<reference evidence="9 10" key="1">
    <citation type="journal article" date="2014" name="Int. J. Syst. Evol. Microbiol.">
        <title>Complete genome sequence of Corynebacterium casei LMG S-19264T (=DSM 44701T), isolated from a smear-ripened cheese.</title>
        <authorList>
            <consortium name="US DOE Joint Genome Institute (JGI-PGF)"/>
            <person name="Walter F."/>
            <person name="Albersmeier A."/>
            <person name="Kalinowski J."/>
            <person name="Ruckert C."/>
        </authorList>
    </citation>
    <scope>NUCLEOTIDE SEQUENCE [LARGE SCALE GENOMIC DNA]</scope>
    <source>
        <strain evidence="9 10">KCTC 12866</strain>
    </source>
</reference>
<dbReference type="CDD" id="cd06579">
    <property type="entry name" value="TM_PBP1_transp_AraH_like"/>
    <property type="match status" value="1"/>
</dbReference>
<evidence type="ECO:0000313" key="9">
    <source>
        <dbReference type="EMBL" id="GHB52423.1"/>
    </source>
</evidence>
<dbReference type="GO" id="GO:0022857">
    <property type="term" value="F:transmembrane transporter activity"/>
    <property type="evidence" value="ECO:0007669"/>
    <property type="project" value="InterPro"/>
</dbReference>
<dbReference type="Pfam" id="PF02653">
    <property type="entry name" value="BPD_transp_2"/>
    <property type="match status" value="1"/>
</dbReference>